<sequence length="240" mass="27254">MQGLTFEQLVLDAFDQLAPFYTSETGEIKKNGIDIKLSSDYSVIKGQIRLINNQDNSVKAQRILPPQLTPQSLARFMGKAKCCWVLEDFHKIDECERTKLSQIMKIFMDMADEYSTLKVIAIGAVDTARQVIEYDSEMRNRVSEIHVPLMNSDEIEEIITRGCQLLNLEFEKKLKTDISNYANGLASVCHHLCLNICTTQDINNTLDVRREITGSELDGAVKLYLEEASDTLKKNLRKSV</sequence>
<organism evidence="1 2">
    <name type="scientific">Methylomonas koyamae</name>
    <dbReference type="NCBI Taxonomy" id="702114"/>
    <lineage>
        <taxon>Bacteria</taxon>
        <taxon>Pseudomonadati</taxon>
        <taxon>Pseudomonadota</taxon>
        <taxon>Gammaproteobacteria</taxon>
        <taxon>Methylococcales</taxon>
        <taxon>Methylococcaceae</taxon>
        <taxon>Methylomonas</taxon>
    </lineage>
</organism>
<gene>
    <name evidence="1" type="ORF">A1355_05990</name>
</gene>
<comment type="caution">
    <text evidence="1">The sequence shown here is derived from an EMBL/GenBank/DDBJ whole genome shotgun (WGS) entry which is preliminary data.</text>
</comment>
<dbReference type="STRING" id="702114.A1355_05990"/>
<reference evidence="2" key="1">
    <citation type="submission" date="2016-03" db="EMBL/GenBank/DDBJ databases">
        <authorList>
            <person name="Heylen K."/>
            <person name="De Vos P."/>
            <person name="Vekeman B."/>
        </authorList>
    </citation>
    <scope>NUCLEOTIDE SEQUENCE [LARGE SCALE GENOMIC DNA]</scope>
    <source>
        <strain evidence="2">R-45383</strain>
    </source>
</reference>
<accession>A0A177NJP0</accession>
<dbReference type="SUPFAM" id="SSF52540">
    <property type="entry name" value="P-loop containing nucleoside triphosphate hydrolases"/>
    <property type="match status" value="1"/>
</dbReference>
<dbReference type="InterPro" id="IPR027417">
    <property type="entry name" value="P-loop_NTPase"/>
</dbReference>
<evidence type="ECO:0000313" key="1">
    <source>
        <dbReference type="EMBL" id="OAI18278.1"/>
    </source>
</evidence>
<evidence type="ECO:0000313" key="2">
    <source>
        <dbReference type="Proteomes" id="UP000077628"/>
    </source>
</evidence>
<dbReference type="EMBL" id="LUUK01000170">
    <property type="protein sequence ID" value="OAI18278.1"/>
    <property type="molecule type" value="Genomic_DNA"/>
</dbReference>
<keyword evidence="2" id="KW-1185">Reference proteome</keyword>
<name>A0A177NJP0_9GAMM</name>
<protein>
    <submittedName>
        <fullName evidence="1">Uncharacterized protein</fullName>
    </submittedName>
</protein>
<dbReference type="AlphaFoldDB" id="A0A177NJP0"/>
<proteinExistence type="predicted"/>
<dbReference type="Proteomes" id="UP000077628">
    <property type="component" value="Unassembled WGS sequence"/>
</dbReference>